<keyword evidence="3" id="KW-1185">Reference proteome</keyword>
<dbReference type="OrthoDB" id="8968524at2"/>
<keyword evidence="1" id="KW-0472">Membrane</keyword>
<keyword evidence="1" id="KW-0812">Transmembrane</keyword>
<sequence>MKRPPQSLGQIFAAPLLIATASVVGLVCALTGEGWRDAVSWAGLAAPVTATVWAIKTRLS</sequence>
<evidence type="ECO:0000313" key="2">
    <source>
        <dbReference type="EMBL" id="ONF95392.1"/>
    </source>
</evidence>
<feature type="transmembrane region" description="Helical" evidence="1">
    <location>
        <begin position="12"/>
        <end position="32"/>
    </location>
</feature>
<feature type="transmembrane region" description="Helical" evidence="1">
    <location>
        <begin position="38"/>
        <end position="55"/>
    </location>
</feature>
<comment type="caution">
    <text evidence="2">The sequence shown here is derived from an EMBL/GenBank/DDBJ whole genome shotgun (WGS) entry which is preliminary data.</text>
</comment>
<evidence type="ECO:0000313" key="3">
    <source>
        <dbReference type="Proteomes" id="UP000188729"/>
    </source>
</evidence>
<dbReference type="AlphaFoldDB" id="A0A1V2ERV3"/>
<organism evidence="2 3">
    <name type="scientific">Sphingomonas jeddahensis</name>
    <dbReference type="NCBI Taxonomy" id="1915074"/>
    <lineage>
        <taxon>Bacteria</taxon>
        <taxon>Pseudomonadati</taxon>
        <taxon>Pseudomonadota</taxon>
        <taxon>Alphaproteobacteria</taxon>
        <taxon>Sphingomonadales</taxon>
        <taxon>Sphingomonadaceae</taxon>
        <taxon>Sphingomonas</taxon>
    </lineage>
</organism>
<protein>
    <submittedName>
        <fullName evidence="2">Uncharacterized protein</fullName>
    </submittedName>
</protein>
<evidence type="ECO:0000256" key="1">
    <source>
        <dbReference type="SAM" id="Phobius"/>
    </source>
</evidence>
<dbReference type="Proteomes" id="UP000188729">
    <property type="component" value="Unassembled WGS sequence"/>
</dbReference>
<reference evidence="2 3" key="1">
    <citation type="submission" date="2016-11" db="EMBL/GenBank/DDBJ databases">
        <title>Genome sequence of Sphingomonas jeddahensis G39.</title>
        <authorList>
            <person name="Poehlein A."/>
            <person name="Wuebbeler J.H."/>
            <person name="Steinbuechel A."/>
            <person name="Daniel R."/>
        </authorList>
    </citation>
    <scope>NUCLEOTIDE SEQUENCE [LARGE SCALE GENOMIC DNA]</scope>
    <source>
        <strain evidence="2 3">G39</strain>
    </source>
</reference>
<dbReference type="RefSeq" id="WP_076745256.1">
    <property type="nucleotide sequence ID" value="NZ_MPSB01000012.1"/>
</dbReference>
<proteinExistence type="predicted"/>
<dbReference type="EMBL" id="MPSB01000012">
    <property type="protein sequence ID" value="ONF95392.1"/>
    <property type="molecule type" value="Genomic_DNA"/>
</dbReference>
<gene>
    <name evidence="2" type="ORF">SPHI_24840</name>
</gene>
<accession>A0A1V2ERV3</accession>
<name>A0A1V2ERV3_9SPHN</name>
<keyword evidence="1" id="KW-1133">Transmembrane helix</keyword>
<dbReference type="STRING" id="1915074.SPHI_24840"/>